<dbReference type="EMBL" id="KI912116">
    <property type="protein sequence ID" value="ETS77521.1"/>
    <property type="molecule type" value="Genomic_DNA"/>
</dbReference>
<name>W3WXB0_PESFW</name>
<dbReference type="OMA" id="VVEICIV"/>
<dbReference type="Pfam" id="PF13669">
    <property type="entry name" value="Glyoxalase_4"/>
    <property type="match status" value="1"/>
</dbReference>
<dbReference type="KEGG" id="pfy:PFICI_11395"/>
<dbReference type="InParanoid" id="W3WXB0"/>
<gene>
    <name evidence="1" type="ORF">PFICI_11395</name>
</gene>
<keyword evidence="2" id="KW-1185">Reference proteome</keyword>
<dbReference type="OrthoDB" id="504708at2759"/>
<dbReference type="Gene3D" id="3.10.180.10">
    <property type="entry name" value="2,3-Dihydroxybiphenyl 1,2-Dioxygenase, domain 1"/>
    <property type="match status" value="1"/>
</dbReference>
<dbReference type="AlphaFoldDB" id="W3WXB0"/>
<dbReference type="HOGENOM" id="CLU_046006_3_1_1"/>
<organism evidence="1 2">
    <name type="scientific">Pestalotiopsis fici (strain W106-1 / CGMCC3.15140)</name>
    <dbReference type="NCBI Taxonomy" id="1229662"/>
    <lineage>
        <taxon>Eukaryota</taxon>
        <taxon>Fungi</taxon>
        <taxon>Dikarya</taxon>
        <taxon>Ascomycota</taxon>
        <taxon>Pezizomycotina</taxon>
        <taxon>Sordariomycetes</taxon>
        <taxon>Xylariomycetidae</taxon>
        <taxon>Amphisphaeriales</taxon>
        <taxon>Sporocadaceae</taxon>
        <taxon>Pestalotiopsis</taxon>
    </lineage>
</organism>
<sequence length="216" mass="23851">MTSSSAEPKTATSSRPILGSLNEICIVTPHLYQTLDNLGRLGLGPFRVFDFNSETVPEQELRGKKGSDLFTLLVAFAESPDPREPVLEIIQPLTGQTSMQDYLDAHGNHEGVQHIAFDMDNLTMDERLGLMAARGVRPVMQGVWKGSKGVTRFCFFDTVEQGMATCFETIAPSEDWQEPECRWYPSPPTIAKAVDETLPKKSVLSAYAGGLEELLQ</sequence>
<accession>W3WXB0</accession>
<dbReference type="InterPro" id="IPR029068">
    <property type="entry name" value="Glyas_Bleomycin-R_OHBP_Dase"/>
</dbReference>
<dbReference type="GeneID" id="19276408"/>
<evidence type="ECO:0000313" key="2">
    <source>
        <dbReference type="Proteomes" id="UP000030651"/>
    </source>
</evidence>
<reference evidence="2" key="1">
    <citation type="journal article" date="2015" name="BMC Genomics">
        <title>Genomic and transcriptomic analysis of the endophytic fungus Pestalotiopsis fici reveals its lifestyle and high potential for synthesis of natural products.</title>
        <authorList>
            <person name="Wang X."/>
            <person name="Zhang X."/>
            <person name="Liu L."/>
            <person name="Xiang M."/>
            <person name="Wang W."/>
            <person name="Sun X."/>
            <person name="Che Y."/>
            <person name="Guo L."/>
            <person name="Liu G."/>
            <person name="Guo L."/>
            <person name="Wang C."/>
            <person name="Yin W.B."/>
            <person name="Stadler M."/>
            <person name="Zhang X."/>
            <person name="Liu X."/>
        </authorList>
    </citation>
    <scope>NUCLEOTIDE SEQUENCE [LARGE SCALE GENOMIC DNA]</scope>
    <source>
        <strain evidence="2">W106-1 / CGMCC3.15140</strain>
    </source>
</reference>
<evidence type="ECO:0000313" key="1">
    <source>
        <dbReference type="EMBL" id="ETS77521.1"/>
    </source>
</evidence>
<protein>
    <recommendedName>
        <fullName evidence="3">VOC domain-containing protein</fullName>
    </recommendedName>
</protein>
<dbReference type="Proteomes" id="UP000030651">
    <property type="component" value="Unassembled WGS sequence"/>
</dbReference>
<dbReference type="SUPFAM" id="SSF54593">
    <property type="entry name" value="Glyoxalase/Bleomycin resistance protein/Dihydroxybiphenyl dioxygenase"/>
    <property type="match status" value="1"/>
</dbReference>
<evidence type="ECO:0008006" key="3">
    <source>
        <dbReference type="Google" id="ProtNLM"/>
    </source>
</evidence>
<proteinExistence type="predicted"/>
<dbReference type="RefSeq" id="XP_007838167.1">
    <property type="nucleotide sequence ID" value="XM_007839976.1"/>
</dbReference>
<dbReference type="eggNOG" id="ENOG502SQT1">
    <property type="taxonomic scope" value="Eukaryota"/>
</dbReference>